<dbReference type="Pfam" id="PF19054">
    <property type="entry name" value="DUF5753"/>
    <property type="match status" value="1"/>
</dbReference>
<gene>
    <name evidence="2" type="ORF">GKO32_24765</name>
</gene>
<accession>A0A6N7Z8V2</accession>
<dbReference type="SUPFAM" id="SSF47413">
    <property type="entry name" value="lambda repressor-like DNA-binding domains"/>
    <property type="match status" value="1"/>
</dbReference>
<organism evidence="2 3">
    <name type="scientific">Amycolatopsis pithecellobii</name>
    <dbReference type="NCBI Taxonomy" id="664692"/>
    <lineage>
        <taxon>Bacteria</taxon>
        <taxon>Bacillati</taxon>
        <taxon>Actinomycetota</taxon>
        <taxon>Actinomycetes</taxon>
        <taxon>Pseudonocardiales</taxon>
        <taxon>Pseudonocardiaceae</taxon>
        <taxon>Amycolatopsis</taxon>
    </lineage>
</organism>
<sequence length="286" mass="32465">MRALASPTLLRWFIPGELRALRERLDLTQEQVAQRLRRDRSYVAQIERGRNLPSAPDLEIMLEFFGVGQRVPEMIRLRDAADFGEDWFKEWEGAAPAWFNLMLAAERVADEVVAYQAGVVPGLAQTRAYAEALIRDLMPELSDEEVRARVELRATRQQVLDRRTPPTVHWLIEEAVLYQCRFGVEVTQEQLTRVAELAARPWITIQVVPSAAGPHPGIHGSFLILDLPDLPFAPSLAYSDGPLEGTYFSTKPEIAQYREKFHRIAALAYKPEPSRELIVNAGARLR</sequence>
<name>A0A6N7Z8V2_9PSEU</name>
<dbReference type="CDD" id="cd00093">
    <property type="entry name" value="HTH_XRE"/>
    <property type="match status" value="1"/>
</dbReference>
<dbReference type="Pfam" id="PF13560">
    <property type="entry name" value="HTH_31"/>
    <property type="match status" value="1"/>
</dbReference>
<dbReference type="InterPro" id="IPR001387">
    <property type="entry name" value="Cro/C1-type_HTH"/>
</dbReference>
<dbReference type="InterPro" id="IPR043917">
    <property type="entry name" value="DUF5753"/>
</dbReference>
<dbReference type="AlphaFoldDB" id="A0A6N7Z8V2"/>
<comment type="caution">
    <text evidence="2">The sequence shown here is derived from an EMBL/GenBank/DDBJ whole genome shotgun (WGS) entry which is preliminary data.</text>
</comment>
<evidence type="ECO:0000259" key="1">
    <source>
        <dbReference type="PROSITE" id="PS50943"/>
    </source>
</evidence>
<evidence type="ECO:0000313" key="3">
    <source>
        <dbReference type="Proteomes" id="UP000440096"/>
    </source>
</evidence>
<dbReference type="SMART" id="SM00530">
    <property type="entry name" value="HTH_XRE"/>
    <property type="match status" value="1"/>
</dbReference>
<dbReference type="OrthoDB" id="4285266at2"/>
<dbReference type="Gene3D" id="1.10.260.40">
    <property type="entry name" value="lambda repressor-like DNA-binding domains"/>
    <property type="match status" value="1"/>
</dbReference>
<proteinExistence type="predicted"/>
<feature type="domain" description="HTH cro/C1-type" evidence="1">
    <location>
        <begin position="18"/>
        <end position="74"/>
    </location>
</feature>
<dbReference type="PROSITE" id="PS50943">
    <property type="entry name" value="HTH_CROC1"/>
    <property type="match status" value="1"/>
</dbReference>
<dbReference type="Proteomes" id="UP000440096">
    <property type="component" value="Unassembled WGS sequence"/>
</dbReference>
<reference evidence="2 3" key="1">
    <citation type="submission" date="2019-11" db="EMBL/GenBank/DDBJ databases">
        <title>Draft genome of Amycolatopsis RM579.</title>
        <authorList>
            <person name="Duangmal K."/>
            <person name="Mingma R."/>
        </authorList>
    </citation>
    <scope>NUCLEOTIDE SEQUENCE [LARGE SCALE GENOMIC DNA]</scope>
    <source>
        <strain evidence="2 3">RM579</strain>
    </source>
</reference>
<dbReference type="InterPro" id="IPR010982">
    <property type="entry name" value="Lambda_DNA-bd_dom_sf"/>
</dbReference>
<dbReference type="EMBL" id="WMBA01000044">
    <property type="protein sequence ID" value="MTD57166.1"/>
    <property type="molecule type" value="Genomic_DNA"/>
</dbReference>
<protein>
    <submittedName>
        <fullName evidence="2">Helix-turn-helix domain-containing protein</fullName>
    </submittedName>
</protein>
<evidence type="ECO:0000313" key="2">
    <source>
        <dbReference type="EMBL" id="MTD57166.1"/>
    </source>
</evidence>
<dbReference type="GO" id="GO:0003677">
    <property type="term" value="F:DNA binding"/>
    <property type="evidence" value="ECO:0007669"/>
    <property type="project" value="InterPro"/>
</dbReference>
<keyword evidence="3" id="KW-1185">Reference proteome</keyword>